<dbReference type="CDD" id="cd07377">
    <property type="entry name" value="WHTH_GntR"/>
    <property type="match status" value="1"/>
</dbReference>
<keyword evidence="7" id="KW-0032">Aminotransferase</keyword>
<dbReference type="InterPro" id="IPR051446">
    <property type="entry name" value="HTH_trans_reg/aminotransferase"/>
</dbReference>
<dbReference type="InterPro" id="IPR000524">
    <property type="entry name" value="Tscrpt_reg_HTH_GntR"/>
</dbReference>
<dbReference type="Proteomes" id="UP001629246">
    <property type="component" value="Unassembled WGS sequence"/>
</dbReference>
<proteinExistence type="inferred from homology"/>
<name>A0ABW9AGE2_9BURK</name>
<dbReference type="PROSITE" id="PS50949">
    <property type="entry name" value="HTH_GNTR"/>
    <property type="match status" value="1"/>
</dbReference>
<organism evidence="7 8">
    <name type="scientific">Herbaspirillum lusitanum</name>
    <dbReference type="NCBI Taxonomy" id="213312"/>
    <lineage>
        <taxon>Bacteria</taxon>
        <taxon>Pseudomonadati</taxon>
        <taxon>Pseudomonadota</taxon>
        <taxon>Betaproteobacteria</taxon>
        <taxon>Burkholderiales</taxon>
        <taxon>Oxalobacteraceae</taxon>
        <taxon>Herbaspirillum</taxon>
    </lineage>
</organism>
<dbReference type="InterPro" id="IPR036390">
    <property type="entry name" value="WH_DNA-bd_sf"/>
</dbReference>
<evidence type="ECO:0000256" key="2">
    <source>
        <dbReference type="ARBA" id="ARBA00022898"/>
    </source>
</evidence>
<keyword evidence="7" id="KW-0808">Transferase</keyword>
<evidence type="ECO:0000256" key="4">
    <source>
        <dbReference type="ARBA" id="ARBA00023125"/>
    </source>
</evidence>
<keyword evidence="5" id="KW-0804">Transcription</keyword>
<feature type="domain" description="HTH gntR-type" evidence="6">
    <location>
        <begin position="12"/>
        <end position="80"/>
    </location>
</feature>
<evidence type="ECO:0000259" key="6">
    <source>
        <dbReference type="PROSITE" id="PS50949"/>
    </source>
</evidence>
<sequence length="465" mass="52064">MALIKISSNSKTSLVEQVVNELKSLVEHDVLRTGSRATSIRTFALQHHISAHTVAEAYERLVALGYLQSRPRSGFFVTKPHHLLDSPAHSRIIARDFDHMWQLRSYFEERPDMTNFSSGHLPASWMDSDLIKSGLKSLASKADTALTQYGDPYGYAPLRTLLQSKLLGLGIHSQPDQLLLTSGASQATDLVIRCLLQPGDKVLVDDPGYFNLFSNLHMQGAIALPVPRNTDGPDLDRLEQLAQEHKPVAMFTQSMLHAPTGSSISPGNAHRLLRLAEQYDFRIVENDAYCDMLAPQLPRIATLDQLSRVLYIGSFSKTLSSAMRVGFIAGNEKLMHELANMKMTASITSSQLDERLVFHCLTEGQYRRNLERLRYRLSISMQQSCDLLESLGYQLFCRPLGGKFVWLRHPDYDNSEEIWRLAADAGIGISPGKVFRVGMSPTPWFRINVSIGNDPALIKFLSALR</sequence>
<accession>A0ABW9AGE2</accession>
<dbReference type="GO" id="GO:0008483">
    <property type="term" value="F:transaminase activity"/>
    <property type="evidence" value="ECO:0007669"/>
    <property type="project" value="UniProtKB-KW"/>
</dbReference>
<evidence type="ECO:0000256" key="5">
    <source>
        <dbReference type="ARBA" id="ARBA00023163"/>
    </source>
</evidence>
<dbReference type="Pfam" id="PF00155">
    <property type="entry name" value="Aminotran_1_2"/>
    <property type="match status" value="1"/>
</dbReference>
<keyword evidence="4" id="KW-0238">DNA-binding</keyword>
<comment type="caution">
    <text evidence="7">The sequence shown here is derived from an EMBL/GenBank/DDBJ whole genome shotgun (WGS) entry which is preliminary data.</text>
</comment>
<comment type="similarity">
    <text evidence="1">In the C-terminal section; belongs to the class-I pyridoxal-phosphate-dependent aminotransferase family.</text>
</comment>
<dbReference type="CDD" id="cd00609">
    <property type="entry name" value="AAT_like"/>
    <property type="match status" value="1"/>
</dbReference>
<protein>
    <submittedName>
        <fullName evidence="7">PLP-dependent aminotransferase family protein</fullName>
    </submittedName>
</protein>
<dbReference type="PANTHER" id="PTHR46577">
    <property type="entry name" value="HTH-TYPE TRANSCRIPTIONAL REGULATORY PROTEIN GABR"/>
    <property type="match status" value="1"/>
</dbReference>
<dbReference type="InterPro" id="IPR004839">
    <property type="entry name" value="Aminotransferase_I/II_large"/>
</dbReference>
<dbReference type="InterPro" id="IPR015424">
    <property type="entry name" value="PyrdxlP-dep_Trfase"/>
</dbReference>
<evidence type="ECO:0000313" key="8">
    <source>
        <dbReference type="Proteomes" id="UP001629246"/>
    </source>
</evidence>
<gene>
    <name evidence="7" type="ORF">PQR62_23805</name>
</gene>
<dbReference type="Pfam" id="PF00392">
    <property type="entry name" value="GntR"/>
    <property type="match status" value="1"/>
</dbReference>
<evidence type="ECO:0000313" key="7">
    <source>
        <dbReference type="EMBL" id="MFL9927319.1"/>
    </source>
</evidence>
<dbReference type="SUPFAM" id="SSF53383">
    <property type="entry name" value="PLP-dependent transferases"/>
    <property type="match status" value="1"/>
</dbReference>
<dbReference type="RefSeq" id="WP_408160562.1">
    <property type="nucleotide sequence ID" value="NZ_JAQQFM010000014.1"/>
</dbReference>
<keyword evidence="2" id="KW-0663">Pyridoxal phosphate</keyword>
<keyword evidence="8" id="KW-1185">Reference proteome</keyword>
<dbReference type="Gene3D" id="1.10.10.10">
    <property type="entry name" value="Winged helix-like DNA-binding domain superfamily/Winged helix DNA-binding domain"/>
    <property type="match status" value="1"/>
</dbReference>
<dbReference type="SMART" id="SM00345">
    <property type="entry name" value="HTH_GNTR"/>
    <property type="match status" value="1"/>
</dbReference>
<dbReference type="SUPFAM" id="SSF46785">
    <property type="entry name" value="Winged helix' DNA-binding domain"/>
    <property type="match status" value="1"/>
</dbReference>
<dbReference type="Gene3D" id="3.40.640.10">
    <property type="entry name" value="Type I PLP-dependent aspartate aminotransferase-like (Major domain)"/>
    <property type="match status" value="1"/>
</dbReference>
<dbReference type="InterPro" id="IPR015421">
    <property type="entry name" value="PyrdxlP-dep_Trfase_major"/>
</dbReference>
<evidence type="ECO:0000256" key="1">
    <source>
        <dbReference type="ARBA" id="ARBA00005384"/>
    </source>
</evidence>
<dbReference type="PANTHER" id="PTHR46577:SF2">
    <property type="entry name" value="TRANSCRIPTIONAL REGULATORY PROTEIN"/>
    <property type="match status" value="1"/>
</dbReference>
<evidence type="ECO:0000256" key="3">
    <source>
        <dbReference type="ARBA" id="ARBA00023015"/>
    </source>
</evidence>
<dbReference type="InterPro" id="IPR036388">
    <property type="entry name" value="WH-like_DNA-bd_sf"/>
</dbReference>
<keyword evidence="3" id="KW-0805">Transcription regulation</keyword>
<dbReference type="EMBL" id="JAQQFM010000014">
    <property type="protein sequence ID" value="MFL9927319.1"/>
    <property type="molecule type" value="Genomic_DNA"/>
</dbReference>
<reference evidence="7 8" key="1">
    <citation type="journal article" date="2024" name="Chem. Sci.">
        <title>Discovery of megapolipeptins by genome mining of a Burkholderiales bacteria collection.</title>
        <authorList>
            <person name="Paulo B.S."/>
            <person name="Recchia M.J.J."/>
            <person name="Lee S."/>
            <person name="Fergusson C.H."/>
            <person name="Romanowski S.B."/>
            <person name="Hernandez A."/>
            <person name="Krull N."/>
            <person name="Liu D.Y."/>
            <person name="Cavanagh H."/>
            <person name="Bos A."/>
            <person name="Gray C.A."/>
            <person name="Murphy B.T."/>
            <person name="Linington R.G."/>
            <person name="Eustaquio A.S."/>
        </authorList>
    </citation>
    <scope>NUCLEOTIDE SEQUENCE [LARGE SCALE GENOMIC DNA]</scope>
    <source>
        <strain evidence="7 8">RL21-008-BIB-A</strain>
    </source>
</reference>